<dbReference type="RefSeq" id="WP_183313490.1">
    <property type="nucleotide sequence ID" value="NZ_JACHXQ010000002.1"/>
</dbReference>
<reference evidence="1 2" key="1">
    <citation type="submission" date="2020-08" db="EMBL/GenBank/DDBJ databases">
        <title>Genomic Encyclopedia of Type Strains, Phase III (KMG-III): the genomes of soil and plant-associated and newly described type strains.</title>
        <authorList>
            <person name="Whitman W."/>
        </authorList>
    </citation>
    <scope>NUCLEOTIDE SEQUENCE [LARGE SCALE GENOMIC DNA]</scope>
    <source>
        <strain evidence="1 2">CECT 7341</strain>
    </source>
</reference>
<evidence type="ECO:0000313" key="1">
    <source>
        <dbReference type="EMBL" id="MBB3183306.1"/>
    </source>
</evidence>
<organism evidence="1 2">
    <name type="scientific">Halomonas fontilapidosi</name>
    <dbReference type="NCBI Taxonomy" id="616675"/>
    <lineage>
        <taxon>Bacteria</taxon>
        <taxon>Pseudomonadati</taxon>
        <taxon>Pseudomonadota</taxon>
        <taxon>Gammaproteobacteria</taxon>
        <taxon>Oceanospirillales</taxon>
        <taxon>Halomonadaceae</taxon>
        <taxon>Halomonas</taxon>
    </lineage>
</organism>
<sequence length="353" mass="41162">MNENVIKNLHLYDELLTSFKLIEIGFGEFQNMDVENDFYHLPFQLLSSGFERLMKCHICFGVHETTGKYPEFMELKKCGGSNGHDLGELKKNILSSHFKTNDIPVLKEDHDFLRNSTELDRLIYLLSEFGKFARYHNFDVVTANKKPSINVKSLWEEYESGILTSDPNLMKKIENIELHKEVINTIQRRIIIILEKFVRSIGRQFTMGKLGAIALQYSSVYHPFIMLRDEELGTKNYRETTTRYKTNSKKPHKRNIKDEIDIKFNNNYAHQHIRKDEFEGDWPFYHEEVIIECRDDHWCIVTIEGQDYALNGAAQGKYKLEAVHDAGMAILGKSISPFIDMALNLKKDKNAQQ</sequence>
<proteinExistence type="predicted"/>
<dbReference type="AlphaFoldDB" id="A0A7W5GYN6"/>
<name>A0A7W5GYN6_9GAMM</name>
<comment type="caution">
    <text evidence="1">The sequence shown here is derived from an EMBL/GenBank/DDBJ whole genome shotgun (WGS) entry which is preliminary data.</text>
</comment>
<dbReference type="Proteomes" id="UP000563050">
    <property type="component" value="Unassembled WGS sequence"/>
</dbReference>
<accession>A0A7W5GYN6</accession>
<dbReference type="EMBL" id="JACHXQ010000002">
    <property type="protein sequence ID" value="MBB3183306.1"/>
    <property type="molecule type" value="Genomic_DNA"/>
</dbReference>
<protein>
    <submittedName>
        <fullName evidence="1">Uncharacterized protein</fullName>
    </submittedName>
</protein>
<evidence type="ECO:0000313" key="2">
    <source>
        <dbReference type="Proteomes" id="UP000563050"/>
    </source>
</evidence>
<gene>
    <name evidence="1" type="ORF">FHR95_000847</name>
</gene>
<keyword evidence="2" id="KW-1185">Reference proteome</keyword>